<organism evidence="1 2">
    <name type="scientific">Christiangramia lutea</name>
    <dbReference type="NCBI Taxonomy" id="1607951"/>
    <lineage>
        <taxon>Bacteria</taxon>
        <taxon>Pseudomonadati</taxon>
        <taxon>Bacteroidota</taxon>
        <taxon>Flavobacteriia</taxon>
        <taxon>Flavobacteriales</taxon>
        <taxon>Flavobacteriaceae</taxon>
        <taxon>Christiangramia</taxon>
    </lineage>
</organism>
<dbReference type="Proteomes" id="UP001139226">
    <property type="component" value="Unassembled WGS sequence"/>
</dbReference>
<reference evidence="1" key="1">
    <citation type="submission" date="2022-03" db="EMBL/GenBank/DDBJ databases">
        <title>Gramella crocea sp. nov., isolated from activated sludge of a seafood processing plant.</title>
        <authorList>
            <person name="Zhang X."/>
        </authorList>
    </citation>
    <scope>NUCLEOTIDE SEQUENCE</scope>
    <source>
        <strain evidence="1">YJ019</strain>
    </source>
</reference>
<proteinExistence type="predicted"/>
<evidence type="ECO:0000313" key="2">
    <source>
        <dbReference type="Proteomes" id="UP001139226"/>
    </source>
</evidence>
<evidence type="ECO:0000313" key="1">
    <source>
        <dbReference type="EMBL" id="MCH4822989.1"/>
    </source>
</evidence>
<gene>
    <name evidence="1" type="ORF">ML462_07360</name>
</gene>
<name>A0A9X1V566_9FLAO</name>
<protein>
    <submittedName>
        <fullName evidence="1">Uncharacterized protein</fullName>
    </submittedName>
</protein>
<dbReference type="AlphaFoldDB" id="A0A9X1V566"/>
<comment type="caution">
    <text evidence="1">The sequence shown here is derived from an EMBL/GenBank/DDBJ whole genome shotgun (WGS) entry which is preliminary data.</text>
</comment>
<keyword evidence="2" id="KW-1185">Reference proteome</keyword>
<dbReference type="EMBL" id="JAKVTV010000002">
    <property type="protein sequence ID" value="MCH4822989.1"/>
    <property type="molecule type" value="Genomic_DNA"/>
</dbReference>
<accession>A0A9X1V566</accession>
<sequence length="84" mass="9860">MPQRLLVFQLPLLHYWNNCIKLLCNQQLLKLRMMNYENLREYAIEKGANPEDVDDAIETARANNATREETINQIRIQTGVDIDD</sequence>
<dbReference type="RefSeq" id="WP_240713161.1">
    <property type="nucleotide sequence ID" value="NZ_JAKVTV010000002.1"/>
</dbReference>